<proteinExistence type="predicted"/>
<evidence type="ECO:0000313" key="2">
    <source>
        <dbReference type="Proteomes" id="UP000034917"/>
    </source>
</evidence>
<reference evidence="1 2" key="1">
    <citation type="journal article" date="2015" name="Nature">
        <title>rRNA introns, odd ribosomes, and small enigmatic genomes across a large radiation of phyla.</title>
        <authorList>
            <person name="Brown C.T."/>
            <person name="Hug L.A."/>
            <person name="Thomas B.C."/>
            <person name="Sharon I."/>
            <person name="Castelle C.J."/>
            <person name="Singh A."/>
            <person name="Wilkins M.J."/>
            <person name="Williams K.H."/>
            <person name="Banfield J.F."/>
        </authorList>
    </citation>
    <scope>NUCLEOTIDE SEQUENCE [LARGE SCALE GENOMIC DNA]</scope>
</reference>
<evidence type="ECO:0008006" key="3">
    <source>
        <dbReference type="Google" id="ProtNLM"/>
    </source>
</evidence>
<dbReference type="AlphaFoldDB" id="A0A0G0J7W6"/>
<comment type="caution">
    <text evidence="1">The sequence shown here is derived from an EMBL/GenBank/DDBJ whole genome shotgun (WGS) entry which is preliminary data.</text>
</comment>
<dbReference type="EMBL" id="LBSV01000018">
    <property type="protein sequence ID" value="KKQ24161.1"/>
    <property type="molecule type" value="Genomic_DNA"/>
</dbReference>
<dbReference type="Pfam" id="PF13189">
    <property type="entry name" value="Cytidylate_kin2"/>
    <property type="match status" value="1"/>
</dbReference>
<dbReference type="Proteomes" id="UP000034917">
    <property type="component" value="Unassembled WGS sequence"/>
</dbReference>
<dbReference type="SUPFAM" id="SSF52540">
    <property type="entry name" value="P-loop containing nucleoside triphosphate hydrolases"/>
    <property type="match status" value="1"/>
</dbReference>
<dbReference type="Gene3D" id="3.40.50.300">
    <property type="entry name" value="P-loop containing nucleotide triphosphate hydrolases"/>
    <property type="match status" value="1"/>
</dbReference>
<gene>
    <name evidence="1" type="ORF">US40_C0018G0013</name>
</gene>
<organism evidence="1 2">
    <name type="scientific">Candidatus Roizmanbacteria bacterium GW2011_GWC2_37_13</name>
    <dbReference type="NCBI Taxonomy" id="1618486"/>
    <lineage>
        <taxon>Bacteria</taxon>
        <taxon>Candidatus Roizmaniibacteriota</taxon>
    </lineage>
</organism>
<sequence>MDSSSFSKYRLITVSGKVAVGTTTLSKNLGHVLGWQHINFGALQREFDRKNNINENREGAMARPDEHERSIEEMGEKMLKTAKNIIYEAWLSGFLAKDYSDVFRILLVCSQDDIRVDRVTNRENISIKDAKHWIKQREEENEKKWKKLYGPHDFWDPKYFNLVIDTYKKGPMETLGKVLDKLGFRHK</sequence>
<dbReference type="PATRIC" id="fig|1618486.3.peg.1017"/>
<protein>
    <recommendedName>
        <fullName evidence="3">Cytidylate kinase</fullName>
    </recommendedName>
</protein>
<evidence type="ECO:0000313" key="1">
    <source>
        <dbReference type="EMBL" id="KKQ24161.1"/>
    </source>
</evidence>
<dbReference type="InterPro" id="IPR027417">
    <property type="entry name" value="P-loop_NTPase"/>
</dbReference>
<name>A0A0G0J7W6_9BACT</name>
<accession>A0A0G0J7W6</accession>